<keyword evidence="1" id="KW-0472">Membrane</keyword>
<keyword evidence="1" id="KW-1133">Transmembrane helix</keyword>
<organism evidence="2 3">
    <name type="scientific">Shewanella marisflavi</name>
    <dbReference type="NCBI Taxonomy" id="260364"/>
    <lineage>
        <taxon>Bacteria</taxon>
        <taxon>Pseudomonadati</taxon>
        <taxon>Pseudomonadota</taxon>
        <taxon>Gammaproteobacteria</taxon>
        <taxon>Alteromonadales</taxon>
        <taxon>Shewanellaceae</taxon>
        <taxon>Shewanella</taxon>
    </lineage>
</organism>
<sequence length="87" mass="10248">MKFEELGIKNSLLWFFIAIFLFFWLGGQLFGAVTNLEIENIRVTDMVSFHSRPIWFTFIACFKAIAWVFSIVVIYKYAKSKLIKQNT</sequence>
<dbReference type="Proteomes" id="UP000198233">
    <property type="component" value="Chromosome"/>
</dbReference>
<protein>
    <submittedName>
        <fullName evidence="2">Uncharacterized protein</fullName>
    </submittedName>
</protein>
<evidence type="ECO:0000313" key="2">
    <source>
        <dbReference type="EMBL" id="ASJ98734.1"/>
    </source>
</evidence>
<evidence type="ECO:0000313" key="3">
    <source>
        <dbReference type="Proteomes" id="UP000198233"/>
    </source>
</evidence>
<keyword evidence="1" id="KW-0812">Transmembrane</keyword>
<feature type="transmembrane region" description="Helical" evidence="1">
    <location>
        <begin position="54"/>
        <end position="75"/>
    </location>
</feature>
<name>A0AAC9U3L7_9GAMM</name>
<dbReference type="KEGG" id="smav:CFF01_17710"/>
<feature type="transmembrane region" description="Helical" evidence="1">
    <location>
        <begin position="12"/>
        <end position="34"/>
    </location>
</feature>
<evidence type="ECO:0000256" key="1">
    <source>
        <dbReference type="SAM" id="Phobius"/>
    </source>
</evidence>
<accession>A0AAC9U3L7</accession>
<proteinExistence type="predicted"/>
<dbReference type="RefSeq" id="WP_088905996.1">
    <property type="nucleotide sequence ID" value="NZ_CP022272.1"/>
</dbReference>
<dbReference type="EMBL" id="CP022272">
    <property type="protein sequence ID" value="ASJ98734.1"/>
    <property type="molecule type" value="Genomic_DNA"/>
</dbReference>
<dbReference type="AlphaFoldDB" id="A0AAC9U3L7"/>
<reference evidence="2 3" key="1">
    <citation type="submission" date="2017-06" db="EMBL/GenBank/DDBJ databases">
        <title>Complete genome sequence of Shewanella marisflavi EP1 associated with anaerobic 2,4-dinitrotoluene reduction and salt tolerance.</title>
        <authorList>
            <person name="Huang J."/>
        </authorList>
    </citation>
    <scope>NUCLEOTIDE SEQUENCE [LARGE SCALE GENOMIC DNA]</scope>
    <source>
        <strain evidence="2 3">EP1</strain>
    </source>
</reference>
<gene>
    <name evidence="2" type="ORF">CFF01_17710</name>
</gene>